<keyword evidence="13" id="KW-1185">Reference proteome</keyword>
<evidence type="ECO:0000256" key="1">
    <source>
        <dbReference type="ARBA" id="ARBA00004496"/>
    </source>
</evidence>
<keyword evidence="2" id="KW-0963">Cytoplasm</keyword>
<keyword evidence="4" id="KW-0159">Chromosome partition</keyword>
<dbReference type="SUPFAM" id="SSF56349">
    <property type="entry name" value="DNA breaking-rejoining enzymes"/>
    <property type="match status" value="1"/>
</dbReference>
<dbReference type="AlphaFoldDB" id="A0A1M6M4R3"/>
<organism evidence="12 13">
    <name type="scientific">Tepidibacter formicigenes DSM 15518</name>
    <dbReference type="NCBI Taxonomy" id="1123349"/>
    <lineage>
        <taxon>Bacteria</taxon>
        <taxon>Bacillati</taxon>
        <taxon>Bacillota</taxon>
        <taxon>Clostridia</taxon>
        <taxon>Peptostreptococcales</taxon>
        <taxon>Peptostreptococcaceae</taxon>
        <taxon>Tepidibacter</taxon>
    </lineage>
</organism>
<evidence type="ECO:0000256" key="2">
    <source>
        <dbReference type="ARBA" id="ARBA00022490"/>
    </source>
</evidence>
<dbReference type="InterPro" id="IPR010998">
    <property type="entry name" value="Integrase_recombinase_N"/>
</dbReference>
<dbReference type="PROSITE" id="PS51898">
    <property type="entry name" value="TYR_RECOMBINASE"/>
    <property type="match status" value="1"/>
</dbReference>
<keyword evidence="3" id="KW-0132">Cell division</keyword>
<dbReference type="GO" id="GO:0003677">
    <property type="term" value="F:DNA binding"/>
    <property type="evidence" value="ECO:0007669"/>
    <property type="project" value="UniProtKB-UniRule"/>
</dbReference>
<dbReference type="GO" id="GO:0051301">
    <property type="term" value="P:cell division"/>
    <property type="evidence" value="ECO:0007669"/>
    <property type="project" value="UniProtKB-KW"/>
</dbReference>
<dbReference type="InterPro" id="IPR002104">
    <property type="entry name" value="Integrase_catalytic"/>
</dbReference>
<accession>A0A1M6M4R3</accession>
<protein>
    <submittedName>
        <fullName evidence="12">Site-specific recombinase XerD</fullName>
    </submittedName>
</protein>
<keyword evidence="7" id="KW-0233">DNA recombination</keyword>
<evidence type="ECO:0000256" key="6">
    <source>
        <dbReference type="ARBA" id="ARBA00023125"/>
    </source>
</evidence>
<dbReference type="PANTHER" id="PTHR30349">
    <property type="entry name" value="PHAGE INTEGRASE-RELATED"/>
    <property type="match status" value="1"/>
</dbReference>
<sequence length="374" mass="43923">MNKKLKIHNKSDKPYNIVLKENNLIERCIEIEKELPNFMKDFFVYLKNAVVNSTRLAYMEDILFFCKYLVSETDLTKAQIPKDITVDEFDNIKARDVNLFLGDYCSRYYKKTENNILVFENNNRALARKKSSLSSLFKFLYRNEQINQNITDGFNPIKLPKPQPDAIKRLEVDEVARMLDAVETGQGLTEKEKIYWKKTKLRDKAILVLFVTYGLRLSELRELNISSFNFSRGEFKIFRKRGKEVLMPLNKTCELVIKDYINIERSNSESIADEHKDALFLSIQNKRMTLRAIRELVKKYTSIAMQTSRENGYSPHKLRATSATSLIQYGFSIYDVQNLLDHDNVTTTQLYAAHKKNVKREIVKNFEWLEDEIK</sequence>
<dbReference type="RefSeq" id="WP_072887537.1">
    <property type="nucleotide sequence ID" value="NZ_FRAE01000013.1"/>
</dbReference>
<evidence type="ECO:0000256" key="3">
    <source>
        <dbReference type="ARBA" id="ARBA00022618"/>
    </source>
</evidence>
<dbReference type="GO" id="GO:0006310">
    <property type="term" value="P:DNA recombination"/>
    <property type="evidence" value="ECO:0007669"/>
    <property type="project" value="UniProtKB-KW"/>
</dbReference>
<dbReference type="EMBL" id="FRAE01000013">
    <property type="protein sequence ID" value="SHJ78464.1"/>
    <property type="molecule type" value="Genomic_DNA"/>
</dbReference>
<evidence type="ECO:0000256" key="7">
    <source>
        <dbReference type="ARBA" id="ARBA00023172"/>
    </source>
</evidence>
<evidence type="ECO:0000256" key="9">
    <source>
        <dbReference type="PROSITE-ProRule" id="PRU01248"/>
    </source>
</evidence>
<feature type="domain" description="Tyr recombinase" evidence="10">
    <location>
        <begin position="165"/>
        <end position="364"/>
    </location>
</feature>
<name>A0A1M6M4R3_9FIRM</name>
<dbReference type="Gene3D" id="1.10.443.10">
    <property type="entry name" value="Intergrase catalytic core"/>
    <property type="match status" value="1"/>
</dbReference>
<dbReference type="OrthoDB" id="283809at2"/>
<dbReference type="GO" id="GO:0007059">
    <property type="term" value="P:chromosome segregation"/>
    <property type="evidence" value="ECO:0007669"/>
    <property type="project" value="UniProtKB-KW"/>
</dbReference>
<dbReference type="InterPro" id="IPR013762">
    <property type="entry name" value="Integrase-like_cat_sf"/>
</dbReference>
<proteinExistence type="predicted"/>
<dbReference type="InterPro" id="IPR011010">
    <property type="entry name" value="DNA_brk_join_enz"/>
</dbReference>
<evidence type="ECO:0000313" key="12">
    <source>
        <dbReference type="EMBL" id="SHJ78464.1"/>
    </source>
</evidence>
<dbReference type="Gene3D" id="1.10.150.130">
    <property type="match status" value="1"/>
</dbReference>
<evidence type="ECO:0000256" key="8">
    <source>
        <dbReference type="ARBA" id="ARBA00023306"/>
    </source>
</evidence>
<dbReference type="GO" id="GO:0015074">
    <property type="term" value="P:DNA integration"/>
    <property type="evidence" value="ECO:0007669"/>
    <property type="project" value="UniProtKB-KW"/>
</dbReference>
<keyword evidence="6 9" id="KW-0238">DNA-binding</keyword>
<dbReference type="PROSITE" id="PS51900">
    <property type="entry name" value="CB"/>
    <property type="match status" value="1"/>
</dbReference>
<dbReference type="Proteomes" id="UP000242497">
    <property type="component" value="Unassembled WGS sequence"/>
</dbReference>
<dbReference type="PANTHER" id="PTHR30349:SF77">
    <property type="entry name" value="TYROSINE RECOMBINASE XERC"/>
    <property type="match status" value="1"/>
</dbReference>
<dbReference type="Pfam" id="PF00589">
    <property type="entry name" value="Phage_integrase"/>
    <property type="match status" value="1"/>
</dbReference>
<evidence type="ECO:0000259" key="10">
    <source>
        <dbReference type="PROSITE" id="PS51898"/>
    </source>
</evidence>
<feature type="domain" description="Core-binding (CB)" evidence="11">
    <location>
        <begin position="33"/>
        <end position="141"/>
    </location>
</feature>
<evidence type="ECO:0000256" key="5">
    <source>
        <dbReference type="ARBA" id="ARBA00022908"/>
    </source>
</evidence>
<keyword evidence="5" id="KW-0229">DNA integration</keyword>
<comment type="subcellular location">
    <subcellularLocation>
        <location evidence="1">Cytoplasm</location>
    </subcellularLocation>
</comment>
<evidence type="ECO:0000256" key="4">
    <source>
        <dbReference type="ARBA" id="ARBA00022829"/>
    </source>
</evidence>
<gene>
    <name evidence="12" type="ORF">SAMN02744037_00831</name>
</gene>
<dbReference type="GO" id="GO:0005737">
    <property type="term" value="C:cytoplasm"/>
    <property type="evidence" value="ECO:0007669"/>
    <property type="project" value="UniProtKB-SubCell"/>
</dbReference>
<evidence type="ECO:0000313" key="13">
    <source>
        <dbReference type="Proteomes" id="UP000242497"/>
    </source>
</evidence>
<dbReference type="STRING" id="1123349.SAMN02744037_00831"/>
<dbReference type="InterPro" id="IPR050090">
    <property type="entry name" value="Tyrosine_recombinase_XerCD"/>
</dbReference>
<keyword evidence="8" id="KW-0131">Cell cycle</keyword>
<dbReference type="InterPro" id="IPR044068">
    <property type="entry name" value="CB"/>
</dbReference>
<evidence type="ECO:0000259" key="11">
    <source>
        <dbReference type="PROSITE" id="PS51900"/>
    </source>
</evidence>
<reference evidence="13" key="1">
    <citation type="submission" date="2016-11" db="EMBL/GenBank/DDBJ databases">
        <authorList>
            <person name="Varghese N."/>
            <person name="Submissions S."/>
        </authorList>
    </citation>
    <scope>NUCLEOTIDE SEQUENCE [LARGE SCALE GENOMIC DNA]</scope>
    <source>
        <strain evidence="13">DSM 15518</strain>
    </source>
</reference>